<feature type="signal peptide" evidence="8">
    <location>
        <begin position="1"/>
        <end position="25"/>
    </location>
</feature>
<dbReference type="InterPro" id="IPR005490">
    <property type="entry name" value="LD_TPept_cat_dom"/>
</dbReference>
<dbReference type="PANTHER" id="PTHR30582:SF30">
    <property type="entry name" value="BLR4375 PROTEIN"/>
    <property type="match status" value="1"/>
</dbReference>
<dbReference type="UniPathway" id="UPA00219"/>
<proteinExistence type="inferred from homology"/>
<organism evidence="10 11">
    <name type="scientific">Salinarimonas soli</name>
    <dbReference type="NCBI Taxonomy" id="1638099"/>
    <lineage>
        <taxon>Bacteria</taxon>
        <taxon>Pseudomonadati</taxon>
        <taxon>Pseudomonadota</taxon>
        <taxon>Alphaproteobacteria</taxon>
        <taxon>Hyphomicrobiales</taxon>
        <taxon>Salinarimonadaceae</taxon>
        <taxon>Salinarimonas</taxon>
    </lineage>
</organism>
<protein>
    <submittedName>
        <fullName evidence="10">Murein L,D-transpeptidase</fullName>
    </submittedName>
</protein>
<dbReference type="OrthoDB" id="9787225at2"/>
<dbReference type="GO" id="GO:0071972">
    <property type="term" value="F:peptidoglycan L,D-transpeptidase activity"/>
    <property type="evidence" value="ECO:0007669"/>
    <property type="project" value="TreeGrafter"/>
</dbReference>
<name>A0A5B2V8F5_9HYPH</name>
<dbReference type="Gene3D" id="2.40.440.10">
    <property type="entry name" value="L,D-transpeptidase catalytic domain-like"/>
    <property type="match status" value="1"/>
</dbReference>
<dbReference type="InterPro" id="IPR002477">
    <property type="entry name" value="Peptidoglycan-bd-like"/>
</dbReference>
<dbReference type="GO" id="GO:0016740">
    <property type="term" value="F:transferase activity"/>
    <property type="evidence" value="ECO:0007669"/>
    <property type="project" value="UniProtKB-KW"/>
</dbReference>
<feature type="active site" description="Proton donor/acceptor" evidence="7">
    <location>
        <position position="287"/>
    </location>
</feature>
<evidence type="ECO:0000313" key="11">
    <source>
        <dbReference type="Proteomes" id="UP000323142"/>
    </source>
</evidence>
<keyword evidence="11" id="KW-1185">Reference proteome</keyword>
<keyword evidence="4 7" id="KW-0133">Cell shape</keyword>
<feature type="domain" description="L,D-TPase catalytic" evidence="9">
    <location>
        <begin position="193"/>
        <end position="327"/>
    </location>
</feature>
<evidence type="ECO:0000256" key="3">
    <source>
        <dbReference type="ARBA" id="ARBA00022679"/>
    </source>
</evidence>
<dbReference type="GO" id="GO:0071555">
    <property type="term" value="P:cell wall organization"/>
    <property type="evidence" value="ECO:0007669"/>
    <property type="project" value="UniProtKB-UniRule"/>
</dbReference>
<accession>A0A5B2V8F5</accession>
<evidence type="ECO:0000256" key="7">
    <source>
        <dbReference type="PROSITE-ProRule" id="PRU01373"/>
    </source>
</evidence>
<dbReference type="GO" id="GO:0005576">
    <property type="term" value="C:extracellular region"/>
    <property type="evidence" value="ECO:0007669"/>
    <property type="project" value="TreeGrafter"/>
</dbReference>
<dbReference type="CDD" id="cd16913">
    <property type="entry name" value="YkuD_like"/>
    <property type="match status" value="1"/>
</dbReference>
<dbReference type="SUPFAM" id="SSF47090">
    <property type="entry name" value="PGBD-like"/>
    <property type="match status" value="1"/>
</dbReference>
<keyword evidence="3" id="KW-0808">Transferase</keyword>
<keyword evidence="8" id="KW-0732">Signal</keyword>
<gene>
    <name evidence="10" type="ORF">F0L46_18290</name>
</gene>
<dbReference type="Pfam" id="PF03734">
    <property type="entry name" value="YkuD"/>
    <property type="match status" value="1"/>
</dbReference>
<evidence type="ECO:0000256" key="1">
    <source>
        <dbReference type="ARBA" id="ARBA00004752"/>
    </source>
</evidence>
<keyword evidence="5 7" id="KW-0573">Peptidoglycan synthesis</keyword>
<evidence type="ECO:0000259" key="9">
    <source>
        <dbReference type="PROSITE" id="PS52029"/>
    </source>
</evidence>
<feature type="active site" description="Nucleophile" evidence="7">
    <location>
        <position position="303"/>
    </location>
</feature>
<dbReference type="Gene3D" id="1.10.101.10">
    <property type="entry name" value="PGBD-like superfamily/PGBD"/>
    <property type="match status" value="1"/>
</dbReference>
<dbReference type="SUPFAM" id="SSF141523">
    <property type="entry name" value="L,D-transpeptidase catalytic domain-like"/>
    <property type="match status" value="1"/>
</dbReference>
<evidence type="ECO:0000313" key="10">
    <source>
        <dbReference type="EMBL" id="KAA2235773.1"/>
    </source>
</evidence>
<reference evidence="10 11" key="2">
    <citation type="submission" date="2019-09" db="EMBL/GenBank/DDBJ databases">
        <authorList>
            <person name="Jin C."/>
        </authorList>
    </citation>
    <scope>NUCLEOTIDE SEQUENCE [LARGE SCALE GENOMIC DNA]</scope>
    <source>
        <strain evidence="10 11">BN140002</strain>
    </source>
</reference>
<feature type="chain" id="PRO_5022679263" evidence="8">
    <location>
        <begin position="26"/>
        <end position="338"/>
    </location>
</feature>
<dbReference type="Proteomes" id="UP000323142">
    <property type="component" value="Unassembled WGS sequence"/>
</dbReference>
<evidence type="ECO:0000256" key="6">
    <source>
        <dbReference type="ARBA" id="ARBA00023316"/>
    </source>
</evidence>
<dbReference type="InterPro" id="IPR036365">
    <property type="entry name" value="PGBD-like_sf"/>
</dbReference>
<dbReference type="AlphaFoldDB" id="A0A5B2V8F5"/>
<dbReference type="EMBL" id="VUOA01000033">
    <property type="protein sequence ID" value="KAA2235773.1"/>
    <property type="molecule type" value="Genomic_DNA"/>
</dbReference>
<sequence length="338" mass="36466">MAERKRITAGLAAGFLCLASTALQAQGLSLDAVNGADLSAKAVKGVSPAILRAQVLLDRARFSPGVIDGRRGENVGLAVRAFERQHGLKEDGEIDPEVLARLAEADARPALKEYTITDADLKGPFTKEIPERFEDKAELDRLGYTSPEEMLAERFHMDEDLLEALNPGKSFDKAGTRILVADVETPKPEAKVRRIEVDRSAKALRAFAEDGSLVAYYPATIGSEDKPTPEGVHEVTAVAPNPTYTYRPDKYQFKGVEAKKAFTIKAGPNNPVGSVWIDLSKDTYGIHGTPDPAKVGKTASHGCVRLTNWDAEELAGMVEKGVKVEFTGATKPGAELKP</sequence>
<dbReference type="InterPro" id="IPR038063">
    <property type="entry name" value="Transpep_catalytic_dom"/>
</dbReference>
<comment type="similarity">
    <text evidence="2">Belongs to the YkuD family.</text>
</comment>
<reference evidence="10 11" key="1">
    <citation type="submission" date="2019-09" db="EMBL/GenBank/DDBJ databases">
        <title>Salinarimonas rosea gen. nov., sp. nov., a new member of the a-2 subgroup of the Proteobacteria.</title>
        <authorList>
            <person name="Liu J."/>
        </authorList>
    </citation>
    <scope>NUCLEOTIDE SEQUENCE [LARGE SCALE GENOMIC DNA]</scope>
    <source>
        <strain evidence="10 11">BN140002</strain>
    </source>
</reference>
<dbReference type="PROSITE" id="PS52029">
    <property type="entry name" value="LD_TPASE"/>
    <property type="match status" value="1"/>
</dbReference>
<dbReference type="GO" id="GO:0008360">
    <property type="term" value="P:regulation of cell shape"/>
    <property type="evidence" value="ECO:0007669"/>
    <property type="project" value="UniProtKB-UniRule"/>
</dbReference>
<comment type="pathway">
    <text evidence="1 7">Cell wall biogenesis; peptidoglycan biosynthesis.</text>
</comment>
<evidence type="ECO:0000256" key="8">
    <source>
        <dbReference type="SAM" id="SignalP"/>
    </source>
</evidence>
<dbReference type="GO" id="GO:0018104">
    <property type="term" value="P:peptidoglycan-protein cross-linking"/>
    <property type="evidence" value="ECO:0007669"/>
    <property type="project" value="TreeGrafter"/>
</dbReference>
<comment type="caution">
    <text evidence="10">The sequence shown here is derived from an EMBL/GenBank/DDBJ whole genome shotgun (WGS) entry which is preliminary data.</text>
</comment>
<evidence type="ECO:0000256" key="4">
    <source>
        <dbReference type="ARBA" id="ARBA00022960"/>
    </source>
</evidence>
<keyword evidence="6 7" id="KW-0961">Cell wall biogenesis/degradation</keyword>
<dbReference type="RefSeq" id="WP_149820188.1">
    <property type="nucleotide sequence ID" value="NZ_VUOA01000033.1"/>
</dbReference>
<dbReference type="InterPro" id="IPR050979">
    <property type="entry name" value="LD-transpeptidase"/>
</dbReference>
<evidence type="ECO:0000256" key="5">
    <source>
        <dbReference type="ARBA" id="ARBA00022984"/>
    </source>
</evidence>
<evidence type="ECO:0000256" key="2">
    <source>
        <dbReference type="ARBA" id="ARBA00005992"/>
    </source>
</evidence>
<dbReference type="Pfam" id="PF01471">
    <property type="entry name" value="PG_binding_1"/>
    <property type="match status" value="1"/>
</dbReference>
<dbReference type="InterPro" id="IPR036366">
    <property type="entry name" value="PGBDSf"/>
</dbReference>
<dbReference type="PANTHER" id="PTHR30582">
    <property type="entry name" value="L,D-TRANSPEPTIDASE"/>
    <property type="match status" value="1"/>
</dbReference>